<protein>
    <submittedName>
        <fullName evidence="1">Uncharacterized protein</fullName>
    </submittedName>
</protein>
<organism evidence="1 2">
    <name type="scientific">Fistulifera solaris</name>
    <name type="common">Oleaginous diatom</name>
    <dbReference type="NCBI Taxonomy" id="1519565"/>
    <lineage>
        <taxon>Eukaryota</taxon>
        <taxon>Sar</taxon>
        <taxon>Stramenopiles</taxon>
        <taxon>Ochrophyta</taxon>
        <taxon>Bacillariophyta</taxon>
        <taxon>Bacillariophyceae</taxon>
        <taxon>Bacillariophycidae</taxon>
        <taxon>Naviculales</taxon>
        <taxon>Naviculaceae</taxon>
        <taxon>Fistulifera</taxon>
    </lineage>
</organism>
<name>A0A1Z5J9K6_FISSO</name>
<keyword evidence="2" id="KW-1185">Reference proteome</keyword>
<dbReference type="Gene3D" id="3.40.50.1000">
    <property type="entry name" value="HAD superfamily/HAD-like"/>
    <property type="match status" value="1"/>
</dbReference>
<sequence length="232" mass="25878">MVRNIDLPEALILYGSPVVWNEARSSWRSGLDELVEQCREDDTAVIMLVEDDTTIQDNVQQNLMFPIGDLQVLLTETQVPPNPRDLLRALEALSIQPKAFGGSSGFARRQHLEPERHPLPQRSVVLTHTLDQTRAARAAGMRVVRLLLDSNDNDTLADAVVGEVVDFSIDDIATPGSFWLNPPHPRDDWGNRVDPYEIAARRLNVVDHEVPSNGGELNDAELQRILADIDPL</sequence>
<comment type="caution">
    <text evidence="1">The sequence shown here is derived from an EMBL/GenBank/DDBJ whole genome shotgun (WGS) entry which is preliminary data.</text>
</comment>
<proteinExistence type="predicted"/>
<accession>A0A1Z5J9K6</accession>
<reference evidence="1 2" key="1">
    <citation type="journal article" date="2015" name="Plant Cell">
        <title>Oil accumulation by the oleaginous diatom Fistulifera solaris as revealed by the genome and transcriptome.</title>
        <authorList>
            <person name="Tanaka T."/>
            <person name="Maeda Y."/>
            <person name="Veluchamy A."/>
            <person name="Tanaka M."/>
            <person name="Abida H."/>
            <person name="Marechal E."/>
            <person name="Bowler C."/>
            <person name="Muto M."/>
            <person name="Sunaga Y."/>
            <person name="Tanaka M."/>
            <person name="Yoshino T."/>
            <person name="Taniguchi T."/>
            <person name="Fukuda Y."/>
            <person name="Nemoto M."/>
            <person name="Matsumoto M."/>
            <person name="Wong P.S."/>
            <person name="Aburatani S."/>
            <person name="Fujibuchi W."/>
        </authorList>
    </citation>
    <scope>NUCLEOTIDE SEQUENCE [LARGE SCALE GENOMIC DNA]</scope>
    <source>
        <strain evidence="1 2">JPCC DA0580</strain>
    </source>
</reference>
<dbReference type="OrthoDB" id="43292at2759"/>
<dbReference type="Proteomes" id="UP000198406">
    <property type="component" value="Unassembled WGS sequence"/>
</dbReference>
<dbReference type="InterPro" id="IPR023214">
    <property type="entry name" value="HAD_sf"/>
</dbReference>
<dbReference type="AlphaFoldDB" id="A0A1Z5J9K6"/>
<gene>
    <name evidence="1" type="ORF">FisN_14Lh143</name>
</gene>
<dbReference type="InParanoid" id="A0A1Z5J9K6"/>
<evidence type="ECO:0000313" key="1">
    <source>
        <dbReference type="EMBL" id="GAX10636.1"/>
    </source>
</evidence>
<evidence type="ECO:0000313" key="2">
    <source>
        <dbReference type="Proteomes" id="UP000198406"/>
    </source>
</evidence>
<dbReference type="EMBL" id="BDSP01000022">
    <property type="protein sequence ID" value="GAX10636.1"/>
    <property type="molecule type" value="Genomic_DNA"/>
</dbReference>